<reference evidence="3" key="1">
    <citation type="journal article" date="2022" name="Int. J. Mol. Sci.">
        <title>Draft Genome of Tanacetum Coccineum: Genomic Comparison of Closely Related Tanacetum-Family Plants.</title>
        <authorList>
            <person name="Yamashiro T."/>
            <person name="Shiraishi A."/>
            <person name="Nakayama K."/>
            <person name="Satake H."/>
        </authorList>
    </citation>
    <scope>NUCLEOTIDE SEQUENCE</scope>
</reference>
<name>A0ABQ4WWV8_9ASTR</name>
<evidence type="ECO:0000256" key="2">
    <source>
        <dbReference type="ARBA" id="ARBA00001933"/>
    </source>
</evidence>
<organism evidence="3 4">
    <name type="scientific">Tanacetum coccineum</name>
    <dbReference type="NCBI Taxonomy" id="301880"/>
    <lineage>
        <taxon>Eukaryota</taxon>
        <taxon>Viridiplantae</taxon>
        <taxon>Streptophyta</taxon>
        <taxon>Embryophyta</taxon>
        <taxon>Tracheophyta</taxon>
        <taxon>Spermatophyta</taxon>
        <taxon>Magnoliopsida</taxon>
        <taxon>eudicotyledons</taxon>
        <taxon>Gunneridae</taxon>
        <taxon>Pentapetalae</taxon>
        <taxon>asterids</taxon>
        <taxon>campanulids</taxon>
        <taxon>Asterales</taxon>
        <taxon>Asteraceae</taxon>
        <taxon>Asteroideae</taxon>
        <taxon>Anthemideae</taxon>
        <taxon>Anthemidinae</taxon>
        <taxon>Tanacetum</taxon>
    </lineage>
</organism>
<reference evidence="3" key="2">
    <citation type="submission" date="2022-01" db="EMBL/GenBank/DDBJ databases">
        <authorList>
            <person name="Yamashiro T."/>
            <person name="Shiraishi A."/>
            <person name="Satake H."/>
            <person name="Nakayama K."/>
        </authorList>
    </citation>
    <scope>NUCLEOTIDE SEQUENCE</scope>
</reference>
<evidence type="ECO:0000313" key="3">
    <source>
        <dbReference type="EMBL" id="GJS57411.1"/>
    </source>
</evidence>
<keyword evidence="4" id="KW-1185">Reference proteome</keyword>
<dbReference type="PANTHER" id="PTHR43713:SF3">
    <property type="entry name" value="GLUTAMATE-1-SEMIALDEHYDE 2,1-AMINOMUTASE 1, CHLOROPLASTIC-RELATED"/>
    <property type="match status" value="1"/>
</dbReference>
<comment type="cofactor">
    <cofactor evidence="2">
        <name>pyridoxal 5'-phosphate</name>
        <dbReference type="ChEBI" id="CHEBI:597326"/>
    </cofactor>
</comment>
<gene>
    <name evidence="3" type="ORF">Tco_0652195</name>
</gene>
<dbReference type="PANTHER" id="PTHR43713">
    <property type="entry name" value="GLUTAMATE-1-SEMIALDEHYDE 2,1-AMINOMUTASE"/>
    <property type="match status" value="1"/>
</dbReference>
<feature type="non-terminal residue" evidence="3">
    <location>
        <position position="1"/>
    </location>
</feature>
<accession>A0ABQ4WWV8</accession>
<dbReference type="Proteomes" id="UP001151760">
    <property type="component" value="Unassembled WGS sequence"/>
</dbReference>
<sequence length="109" mass="11860">EFMSGGANSRVRAFKSVGGQPIVIDSVKGSHVWDIDGNEYIDYVGSWGPAIIGHVNDEEDKMVETVVRAMVIGGEDSGDGEETMVETVAFEAREEDSSFSVRMNKMQKG</sequence>
<evidence type="ECO:0000256" key="1">
    <source>
        <dbReference type="ARBA" id="ARBA00001579"/>
    </source>
</evidence>
<dbReference type="InterPro" id="IPR015424">
    <property type="entry name" value="PyrdxlP-dep_Trfase"/>
</dbReference>
<dbReference type="SUPFAM" id="SSF53383">
    <property type="entry name" value="PLP-dependent transferases"/>
    <property type="match status" value="1"/>
</dbReference>
<dbReference type="Pfam" id="PF00202">
    <property type="entry name" value="Aminotran_3"/>
    <property type="match status" value="1"/>
</dbReference>
<dbReference type="InterPro" id="IPR005814">
    <property type="entry name" value="Aminotrans_3"/>
</dbReference>
<proteinExistence type="predicted"/>
<comment type="caution">
    <text evidence="3">The sequence shown here is derived from an EMBL/GenBank/DDBJ whole genome shotgun (WGS) entry which is preliminary data.</text>
</comment>
<comment type="catalytic activity">
    <reaction evidence="1">
        <text>(S)-4-amino-5-oxopentanoate = 5-aminolevulinate</text>
        <dbReference type="Rhea" id="RHEA:14265"/>
        <dbReference type="ChEBI" id="CHEBI:57501"/>
        <dbReference type="ChEBI" id="CHEBI:356416"/>
        <dbReference type="EC" id="5.4.3.8"/>
    </reaction>
</comment>
<dbReference type="Gene3D" id="3.90.1150.10">
    <property type="entry name" value="Aspartate Aminotransferase, domain 1"/>
    <property type="match status" value="1"/>
</dbReference>
<dbReference type="EMBL" id="BQNB010009004">
    <property type="protein sequence ID" value="GJS57411.1"/>
    <property type="molecule type" value="Genomic_DNA"/>
</dbReference>
<dbReference type="InterPro" id="IPR015422">
    <property type="entry name" value="PyrdxlP-dep_Trfase_small"/>
</dbReference>
<evidence type="ECO:0000313" key="4">
    <source>
        <dbReference type="Proteomes" id="UP001151760"/>
    </source>
</evidence>
<protein>
    <submittedName>
        <fullName evidence="3">Glutamate-1-semialdehyde 2,1-aminomutase, chloroplastic-like protein</fullName>
    </submittedName>
</protein>